<dbReference type="EMBL" id="CP123498">
    <property type="protein sequence ID" value="WGL95925.1"/>
    <property type="molecule type" value="Genomic_DNA"/>
</dbReference>
<dbReference type="InterPro" id="IPR036259">
    <property type="entry name" value="MFS_trans_sf"/>
</dbReference>
<name>A0AA95K4I8_9GAMM</name>
<feature type="transmembrane region" description="Helical" evidence="9">
    <location>
        <begin position="52"/>
        <end position="71"/>
    </location>
</feature>
<feature type="transmembrane region" description="Helical" evidence="9">
    <location>
        <begin position="271"/>
        <end position="291"/>
    </location>
</feature>
<evidence type="ECO:0000256" key="4">
    <source>
        <dbReference type="ARBA" id="ARBA00022475"/>
    </source>
</evidence>
<dbReference type="NCBIfam" id="NF000391">
    <property type="entry name" value="EmrB"/>
    <property type="match status" value="1"/>
</dbReference>
<proteinExistence type="inferred from homology"/>
<dbReference type="CDD" id="cd17503">
    <property type="entry name" value="MFS_LmrB_MDR_like"/>
    <property type="match status" value="1"/>
</dbReference>
<dbReference type="NCBIfam" id="TIGR00711">
    <property type="entry name" value="efflux_EmrB"/>
    <property type="match status" value="1"/>
</dbReference>
<feature type="transmembrane region" description="Helical" evidence="9">
    <location>
        <begin position="105"/>
        <end position="127"/>
    </location>
</feature>
<keyword evidence="8 9" id="KW-0472">Membrane</keyword>
<evidence type="ECO:0000256" key="9">
    <source>
        <dbReference type="SAM" id="Phobius"/>
    </source>
</evidence>
<evidence type="ECO:0000256" key="1">
    <source>
        <dbReference type="ARBA" id="ARBA00004429"/>
    </source>
</evidence>
<keyword evidence="7 9" id="KW-1133">Transmembrane helix</keyword>
<dbReference type="GO" id="GO:0005886">
    <property type="term" value="C:plasma membrane"/>
    <property type="evidence" value="ECO:0007669"/>
    <property type="project" value="UniProtKB-SubCell"/>
</dbReference>
<comment type="similarity">
    <text evidence="2">Belongs to the major facilitator superfamily. EmrB family.</text>
</comment>
<protein>
    <submittedName>
        <fullName evidence="11">Multidrug efflux MFS transporter permease subunit EmrB</fullName>
    </submittedName>
</protein>
<dbReference type="InterPro" id="IPR011701">
    <property type="entry name" value="MFS"/>
</dbReference>
<comment type="subcellular location">
    <subcellularLocation>
        <location evidence="1">Cell inner membrane</location>
        <topology evidence="1">Multi-pass membrane protein</topology>
    </subcellularLocation>
</comment>
<evidence type="ECO:0000313" key="11">
    <source>
        <dbReference type="EMBL" id="WGL95925.1"/>
    </source>
</evidence>
<feature type="transmembrane region" description="Helical" evidence="9">
    <location>
        <begin position="479"/>
        <end position="497"/>
    </location>
</feature>
<accession>A0AA95K4I8</accession>
<feature type="transmembrane region" description="Helical" evidence="9">
    <location>
        <begin position="330"/>
        <end position="350"/>
    </location>
</feature>
<keyword evidence="5" id="KW-0997">Cell inner membrane</keyword>
<dbReference type="PROSITE" id="PS50850">
    <property type="entry name" value="MFS"/>
    <property type="match status" value="1"/>
</dbReference>
<keyword evidence="3" id="KW-0813">Transport</keyword>
<dbReference type="Gene3D" id="1.20.1250.20">
    <property type="entry name" value="MFS general substrate transporter like domains"/>
    <property type="match status" value="1"/>
</dbReference>
<feature type="transmembrane region" description="Helical" evidence="9">
    <location>
        <begin position="200"/>
        <end position="219"/>
    </location>
</feature>
<feature type="transmembrane region" description="Helical" evidence="9">
    <location>
        <begin position="231"/>
        <end position="250"/>
    </location>
</feature>
<gene>
    <name evidence="11" type="primary">emrB</name>
    <name evidence="11" type="ORF">QE207_04905</name>
</gene>
<evidence type="ECO:0000259" key="10">
    <source>
        <dbReference type="PROSITE" id="PS50850"/>
    </source>
</evidence>
<evidence type="ECO:0000313" key="12">
    <source>
        <dbReference type="Proteomes" id="UP001177597"/>
    </source>
</evidence>
<dbReference type="PANTHER" id="PTHR42718:SF9">
    <property type="entry name" value="MAJOR FACILITATOR SUPERFAMILY MULTIDRUG TRANSPORTER MFSC"/>
    <property type="match status" value="1"/>
</dbReference>
<dbReference type="Gene3D" id="1.20.1720.10">
    <property type="entry name" value="Multidrug resistance protein D"/>
    <property type="match status" value="1"/>
</dbReference>
<evidence type="ECO:0000256" key="6">
    <source>
        <dbReference type="ARBA" id="ARBA00022692"/>
    </source>
</evidence>
<feature type="transmembrane region" description="Helical" evidence="9">
    <location>
        <begin position="297"/>
        <end position="318"/>
    </location>
</feature>
<dbReference type="SUPFAM" id="SSF103473">
    <property type="entry name" value="MFS general substrate transporter"/>
    <property type="match status" value="1"/>
</dbReference>
<feature type="transmembrane region" description="Helical" evidence="9">
    <location>
        <begin position="12"/>
        <end position="32"/>
    </location>
</feature>
<feature type="transmembrane region" description="Helical" evidence="9">
    <location>
        <begin position="80"/>
        <end position="99"/>
    </location>
</feature>
<sequence>MAKEPLQGAKLAWMTFALSLATFMQVLDSTIANVAIPTIAGNLGASNSQGTWVITSFGVANAISIPITGWLAKRVGEVKLFLWSTGLFTLTSWLCGVAGSLETLIIFRILQGMVAGPLIPLSQSLLLNNYPPLKRNMALALWSITIVIAPICGPILGGYISDNYHWGWIFFINVPFGIAIIFIIMQILRDRETATEIKPIDTIGLTLLIIGIGALQIMLDRGKELDWFNSTEIVVLAITTVIALSFLVIWELTDNNPVIDLSLFKERNFSIGCLSLSLAYMLYFGTIVLLPQLLQEVFGYTATWAGLASAPVGILPLLITPLIGRYSHKIDMRVIVTFSFIVYAVCYYWRAWTFEPAMDFAAAAWPQFVQGLAIACFFMPLTTITLSGLPAEKIASASSLSNFARTLAGAIGTSVTTTLWTQREAMHHAHFTEMITPYNPESQQFYAKLSALGLNEQQSSAYLAKIITNQGLIISANEIFWLSAGVFIALLVLLWWAKPPFTAGDSQNSGGAH</sequence>
<dbReference type="AlphaFoldDB" id="A0AA95K4I8"/>
<evidence type="ECO:0000256" key="2">
    <source>
        <dbReference type="ARBA" id="ARBA00008537"/>
    </source>
</evidence>
<keyword evidence="6 9" id="KW-0812">Transmembrane</keyword>
<dbReference type="InterPro" id="IPR020846">
    <property type="entry name" value="MFS_dom"/>
</dbReference>
<dbReference type="Proteomes" id="UP001177597">
    <property type="component" value="Chromosome"/>
</dbReference>
<feature type="transmembrane region" description="Helical" evidence="9">
    <location>
        <begin position="139"/>
        <end position="160"/>
    </location>
</feature>
<dbReference type="GO" id="GO:0022857">
    <property type="term" value="F:transmembrane transporter activity"/>
    <property type="evidence" value="ECO:0007669"/>
    <property type="project" value="InterPro"/>
</dbReference>
<dbReference type="PANTHER" id="PTHR42718">
    <property type="entry name" value="MAJOR FACILITATOR SUPERFAMILY MULTIDRUG TRANSPORTER MFSC"/>
    <property type="match status" value="1"/>
</dbReference>
<evidence type="ECO:0000256" key="8">
    <source>
        <dbReference type="ARBA" id="ARBA00023136"/>
    </source>
</evidence>
<feature type="transmembrane region" description="Helical" evidence="9">
    <location>
        <begin position="370"/>
        <end position="389"/>
    </location>
</feature>
<dbReference type="Pfam" id="PF07690">
    <property type="entry name" value="MFS_1"/>
    <property type="match status" value="1"/>
</dbReference>
<evidence type="ECO:0000256" key="3">
    <source>
        <dbReference type="ARBA" id="ARBA00022448"/>
    </source>
</evidence>
<dbReference type="GO" id="GO:0015721">
    <property type="term" value="P:bile acid and bile salt transport"/>
    <property type="evidence" value="ECO:0007669"/>
    <property type="project" value="UniProtKB-ARBA"/>
</dbReference>
<feature type="transmembrane region" description="Helical" evidence="9">
    <location>
        <begin position="166"/>
        <end position="188"/>
    </location>
</feature>
<evidence type="ECO:0000256" key="5">
    <source>
        <dbReference type="ARBA" id="ARBA00022519"/>
    </source>
</evidence>
<dbReference type="InterPro" id="IPR004638">
    <property type="entry name" value="EmrB-like"/>
</dbReference>
<organism evidence="11 12">
    <name type="scientific">Arsenophonus nasoniae</name>
    <name type="common">son-killer infecting Nasonia vitripennis</name>
    <dbReference type="NCBI Taxonomy" id="638"/>
    <lineage>
        <taxon>Bacteria</taxon>
        <taxon>Pseudomonadati</taxon>
        <taxon>Pseudomonadota</taxon>
        <taxon>Gammaproteobacteria</taxon>
        <taxon>Enterobacterales</taxon>
        <taxon>Morganellaceae</taxon>
        <taxon>Arsenophonus</taxon>
    </lineage>
</organism>
<dbReference type="RefSeq" id="WP_280629642.1">
    <property type="nucleotide sequence ID" value="NZ_CP123498.1"/>
</dbReference>
<keyword evidence="4" id="KW-1003">Cell membrane</keyword>
<feature type="domain" description="Major facilitator superfamily (MFS) profile" evidence="10">
    <location>
        <begin position="14"/>
        <end position="502"/>
    </location>
</feature>
<dbReference type="FunFam" id="1.20.1720.10:FF:000002">
    <property type="entry name" value="Multidrug resistance protein B"/>
    <property type="match status" value="1"/>
</dbReference>
<evidence type="ECO:0000256" key="7">
    <source>
        <dbReference type="ARBA" id="ARBA00022989"/>
    </source>
</evidence>
<dbReference type="GO" id="GO:1990961">
    <property type="term" value="P:xenobiotic detoxification by transmembrane export across the plasma membrane"/>
    <property type="evidence" value="ECO:0007669"/>
    <property type="project" value="UniProtKB-ARBA"/>
</dbReference>
<reference evidence="11" key="1">
    <citation type="submission" date="2023-04" db="EMBL/GenBank/DDBJ databases">
        <title>Genome dynamics across the evolutionary transition to endosymbiosis.</title>
        <authorList>
            <person name="Siozios S."/>
            <person name="Nadal-Jimenez P."/>
            <person name="Azagi T."/>
            <person name="Sprong H."/>
            <person name="Frost C.L."/>
            <person name="Parratt S.R."/>
            <person name="Taylor G."/>
            <person name="Brettell L."/>
            <person name="Lew K.C."/>
            <person name="Croft L."/>
            <person name="King K.C."/>
            <person name="Brockhurst M.A."/>
            <person name="Hypsa V."/>
            <person name="Novakova E."/>
            <person name="Darby A.C."/>
            <person name="Hurst G.D.D."/>
        </authorList>
    </citation>
    <scope>NUCLEOTIDE SEQUENCE</scope>
    <source>
        <strain evidence="11">AIh</strain>
    </source>
</reference>